<feature type="signal peptide" evidence="1">
    <location>
        <begin position="1"/>
        <end position="24"/>
    </location>
</feature>
<evidence type="ECO:0000256" key="1">
    <source>
        <dbReference type="SAM" id="SignalP"/>
    </source>
</evidence>
<evidence type="ECO:0000313" key="2">
    <source>
        <dbReference type="EMBL" id="RRJ21008.1"/>
    </source>
</evidence>
<dbReference type="AlphaFoldDB" id="A0A3P3QIP8"/>
<evidence type="ECO:0000313" key="3">
    <source>
        <dbReference type="Proteomes" id="UP000276260"/>
    </source>
</evidence>
<comment type="caution">
    <text evidence="2">The sequence shown here is derived from an EMBL/GenBank/DDBJ whole genome shotgun (WGS) entry which is preliminary data.</text>
</comment>
<protein>
    <recommendedName>
        <fullName evidence="4">Solute-binding protein family 3/N-terminal domain-containing protein</fullName>
    </recommendedName>
</protein>
<name>A0A3P3QIP8_9GAMM</name>
<proteinExistence type="predicted"/>
<gene>
    <name evidence="2" type="ORF">EIK76_08970</name>
</gene>
<feature type="chain" id="PRO_5018239212" description="Solute-binding protein family 3/N-terminal domain-containing protein" evidence="1">
    <location>
        <begin position="25"/>
        <end position="293"/>
    </location>
</feature>
<dbReference type="SUPFAM" id="SSF53850">
    <property type="entry name" value="Periplasmic binding protein-like II"/>
    <property type="match status" value="1"/>
</dbReference>
<keyword evidence="1" id="KW-0732">Signal</keyword>
<dbReference type="OrthoDB" id="547680at2"/>
<evidence type="ECO:0008006" key="4">
    <source>
        <dbReference type="Google" id="ProtNLM"/>
    </source>
</evidence>
<sequence length="293" mass="33553">MNINPIKLSAVVMVLLFVMRPLSAAQTPHQVVYSWPKAMAADSRGHYPIALLHLALEKSGQSYNPVPSETALSQYRTLRQLELNQGIDVVWTMSSPEREQQLRPVRIPIDRGLIGWRLLLIRQQDEQRFLQLKDEAQLKALKTIQGLDWPDYHILQSNGFRTSSSASYQGMFNMLQARRIDYFPRSVTELPAELVAFKQADLMASPKWVLYYPAVLYFFVNKNNTKLAQDIENGLRIAIADGSMKQLFLQHFGAAIQQADLPNRTVLRLHNPLLTPDTPLSEHELWFNPQKGY</sequence>
<dbReference type="Gene3D" id="3.40.190.10">
    <property type="entry name" value="Periplasmic binding protein-like II"/>
    <property type="match status" value="1"/>
</dbReference>
<dbReference type="Proteomes" id="UP000276260">
    <property type="component" value="Unassembled WGS sequence"/>
</dbReference>
<accession>A0A3P3QIP8</accession>
<dbReference type="EMBL" id="RRCF01000002">
    <property type="protein sequence ID" value="RRJ21008.1"/>
    <property type="molecule type" value="Genomic_DNA"/>
</dbReference>
<reference evidence="2 3" key="1">
    <citation type="submission" date="2018-11" db="EMBL/GenBank/DDBJ databases">
        <title>Draft genome analysis of Rheinheimera mesophila isolated from an industrial waste site.</title>
        <authorList>
            <person name="Yu Q."/>
            <person name="Qi Y."/>
            <person name="Zhang H."/>
            <person name="Lu Y."/>
            <person name="Pu J."/>
        </authorList>
    </citation>
    <scope>NUCLEOTIDE SEQUENCE [LARGE SCALE GENOMIC DNA]</scope>
    <source>
        <strain evidence="2 3">IITR13</strain>
    </source>
</reference>
<dbReference type="RefSeq" id="WP_125060852.1">
    <property type="nucleotide sequence ID" value="NZ_LAVS01000003.1"/>
</dbReference>
<organism evidence="2 3">
    <name type="scientific">Rheinheimera mesophila</name>
    <dbReference type="NCBI Taxonomy" id="1547515"/>
    <lineage>
        <taxon>Bacteria</taxon>
        <taxon>Pseudomonadati</taxon>
        <taxon>Pseudomonadota</taxon>
        <taxon>Gammaproteobacteria</taxon>
        <taxon>Chromatiales</taxon>
        <taxon>Chromatiaceae</taxon>
        <taxon>Rheinheimera</taxon>
    </lineage>
</organism>
<keyword evidence="3" id="KW-1185">Reference proteome</keyword>